<dbReference type="Pfam" id="PF09992">
    <property type="entry name" value="NAGPA"/>
    <property type="match status" value="1"/>
</dbReference>
<evidence type="ECO:0000259" key="3">
    <source>
        <dbReference type="Pfam" id="PF09992"/>
    </source>
</evidence>
<gene>
    <name evidence="4" type="ORF">BKA15_004703</name>
</gene>
<dbReference type="EMBL" id="JACCBU010000001">
    <property type="protein sequence ID" value="NYE73374.1"/>
    <property type="molecule type" value="Genomic_DNA"/>
</dbReference>
<accession>A0A7Y9IAR3</accession>
<feature type="domain" description="Calcineurin-like phosphoesterase" evidence="2">
    <location>
        <begin position="763"/>
        <end position="941"/>
    </location>
</feature>
<evidence type="ECO:0000259" key="2">
    <source>
        <dbReference type="Pfam" id="PF00149"/>
    </source>
</evidence>
<dbReference type="AlphaFoldDB" id="A0A7Y9IAR3"/>
<dbReference type="InterPro" id="IPR004843">
    <property type="entry name" value="Calcineurin-like_PHP"/>
</dbReference>
<dbReference type="Pfam" id="PF00149">
    <property type="entry name" value="Metallophos"/>
    <property type="match status" value="1"/>
</dbReference>
<protein>
    <recommendedName>
        <fullName evidence="6">3',5'-cyclic AMP phosphodiesterase CpdA</fullName>
    </recommendedName>
</protein>
<comment type="caution">
    <text evidence="4">The sequence shown here is derived from an EMBL/GenBank/DDBJ whole genome shotgun (WGS) entry which is preliminary data.</text>
</comment>
<feature type="chain" id="PRO_5039435132" description="3',5'-cyclic AMP phosphodiesterase CpdA" evidence="1">
    <location>
        <begin position="20"/>
        <end position="1117"/>
    </location>
</feature>
<sequence>MTRRRLAAVAALLTGLCLAGVGGFAAAEPPDGPDLTGGESALLRDRSIRVAPGLDLTSFQRLQPGGWVTGSVLSADLSVPTLELDIEDGGDVAGSPAPVSEFAEQSDLGAKGRTVAAVNGDYFDLNRSDAPVGTNISPTDGLRTAGADPRQAFTLKDGKAAVRELMSAATVRIDGTTEQLRSVNSPSFAKNSIGLFNRVWGDFPVGRLIEADEPVRIVTIVAGKVTGNSTDRSLLSKALDLPEGGSALVARGTATERLAGAEVGDTAELTVQASADVDLAVGGDQRLLTDGEPTDQDQVAAARTAVGVSKDGSRLIVVSIDGRQGDAHGMTIAELTRFMIELGAWNAVNLDGGGSSTLVARPAGTEDRTVINRPSDGRERADANALVFRSTAPAAPITDVALRPAIEPAHGLGWPEAYDLLPGLSRTVTGTGLDGNLAAAPVTGTFQARPSGVITLADPRATSEAVVIGGTAGSGTVRFRTRTGSAEVALRVRGPMTRLEGSDQIVAMPDAESTATITLTAVDADGHRVPVEPRDVKITADAGVRVEPADNGAFLITPTVGTGASKITFTVQGHQLTVPVTIGHTEVPLADFADPAGWKAQTARATGTLSAATGPEGGPALALDFDFTQSTATRGMYAVPVRPIAVAGQPQALTLWINGTGKEEWPRIQVTRGDGTSTNLDGPNIDWTGWRQVRFPVPAGTAFPLTVTALRFMEIRSDASYKDRLEIAGLAAQVPPEVDLPEPAALRDPVIISEGSVADRPQRIAVMSDSQFVGRNPDSDLVAAARRTLREIVAAKPDLLVINGDFVDEAAMIDFELAKRILDEEVGTKIPYVYVPGNHEIMGGPIGNFESIFGPSSTHRNLGPTKIITLNSSTGTLHPGGSTAQLRMLEAQLADAAADPEITGVVIFHHHPIDDPHPDQASQLGDRHEAAALDRLLARFQAEQRKSVALINGHVGTFYAEASGGVSRLINGNSGKSPSGAPDRGGFTGWSLLGIDPAKGPVVGSHDRLDWLRVETRARVDDIDLTVPGSLAVGETVAAGASIVQDGDRRVPVAWPVSATWGGSGVWIGDHERRRPDPKAIVAYDPGTGRLTALRPGLAELVITVNGVTARETISVD</sequence>
<keyword evidence="5" id="KW-1185">Reference proteome</keyword>
<dbReference type="SUPFAM" id="SSF56300">
    <property type="entry name" value="Metallo-dependent phosphatases"/>
    <property type="match status" value="1"/>
</dbReference>
<reference evidence="4 5" key="1">
    <citation type="submission" date="2020-07" db="EMBL/GenBank/DDBJ databases">
        <title>Sequencing the genomes of 1000 actinobacteria strains.</title>
        <authorList>
            <person name="Klenk H.-P."/>
        </authorList>
    </citation>
    <scope>NUCLEOTIDE SEQUENCE [LARGE SCALE GENOMIC DNA]</scope>
    <source>
        <strain evidence="4 5">DSM 22083</strain>
    </source>
</reference>
<dbReference type="InterPro" id="IPR018711">
    <property type="entry name" value="NAGPA"/>
</dbReference>
<organism evidence="4 5">
    <name type="scientific">Microlunatus parietis</name>
    <dbReference type="NCBI Taxonomy" id="682979"/>
    <lineage>
        <taxon>Bacteria</taxon>
        <taxon>Bacillati</taxon>
        <taxon>Actinomycetota</taxon>
        <taxon>Actinomycetes</taxon>
        <taxon>Propionibacteriales</taxon>
        <taxon>Propionibacteriaceae</taxon>
        <taxon>Microlunatus</taxon>
    </lineage>
</organism>
<dbReference type="InterPro" id="IPR029052">
    <property type="entry name" value="Metallo-depent_PP-like"/>
</dbReference>
<keyword evidence="1" id="KW-0732">Signal</keyword>
<dbReference type="PANTHER" id="PTHR40446:SF2">
    <property type="entry name" value="N-ACETYLGLUCOSAMINE-1-PHOSPHODIESTER ALPHA-N-ACETYLGLUCOSAMINIDASE"/>
    <property type="match status" value="1"/>
</dbReference>
<evidence type="ECO:0000313" key="5">
    <source>
        <dbReference type="Proteomes" id="UP000569914"/>
    </source>
</evidence>
<dbReference type="PANTHER" id="PTHR40446">
    <property type="entry name" value="N-ACETYLGLUCOSAMINE-1-PHOSPHODIESTER ALPHA-N-ACETYLGLUCOSAMINIDASE"/>
    <property type="match status" value="1"/>
</dbReference>
<dbReference type="RefSeq" id="WP_179754821.1">
    <property type="nucleotide sequence ID" value="NZ_JACCBU010000001.1"/>
</dbReference>
<proteinExistence type="predicted"/>
<evidence type="ECO:0000256" key="1">
    <source>
        <dbReference type="SAM" id="SignalP"/>
    </source>
</evidence>
<dbReference type="GO" id="GO:0016787">
    <property type="term" value="F:hydrolase activity"/>
    <property type="evidence" value="ECO:0007669"/>
    <property type="project" value="InterPro"/>
</dbReference>
<dbReference type="Gene3D" id="3.60.21.10">
    <property type="match status" value="1"/>
</dbReference>
<feature type="domain" description="Phosphodiester glycosidase" evidence="3">
    <location>
        <begin position="263"/>
        <end position="388"/>
    </location>
</feature>
<evidence type="ECO:0000313" key="4">
    <source>
        <dbReference type="EMBL" id="NYE73374.1"/>
    </source>
</evidence>
<name>A0A7Y9IAR3_9ACTN</name>
<evidence type="ECO:0008006" key="6">
    <source>
        <dbReference type="Google" id="ProtNLM"/>
    </source>
</evidence>
<dbReference type="Proteomes" id="UP000569914">
    <property type="component" value="Unassembled WGS sequence"/>
</dbReference>
<feature type="signal peptide" evidence="1">
    <location>
        <begin position="1"/>
        <end position="19"/>
    </location>
</feature>